<organism evidence="3 4">
    <name type="scientific">Durio zibethinus</name>
    <name type="common">Durian</name>
    <dbReference type="NCBI Taxonomy" id="66656"/>
    <lineage>
        <taxon>Eukaryota</taxon>
        <taxon>Viridiplantae</taxon>
        <taxon>Streptophyta</taxon>
        <taxon>Embryophyta</taxon>
        <taxon>Tracheophyta</taxon>
        <taxon>Spermatophyta</taxon>
        <taxon>Magnoliopsida</taxon>
        <taxon>eudicotyledons</taxon>
        <taxon>Gunneridae</taxon>
        <taxon>Pentapetalae</taxon>
        <taxon>rosids</taxon>
        <taxon>malvids</taxon>
        <taxon>Malvales</taxon>
        <taxon>Malvaceae</taxon>
        <taxon>Helicteroideae</taxon>
        <taxon>Durio</taxon>
    </lineage>
</organism>
<name>A0A6P5WRY4_DURZI</name>
<dbReference type="SUPFAM" id="SSF141562">
    <property type="entry name" value="At5g01610-like"/>
    <property type="match status" value="1"/>
</dbReference>
<dbReference type="RefSeq" id="XP_022718447.1">
    <property type="nucleotide sequence ID" value="XM_022862712.1"/>
</dbReference>
<dbReference type="InterPro" id="IPR036758">
    <property type="entry name" value="At5g01610-like"/>
</dbReference>
<evidence type="ECO:0000256" key="2">
    <source>
        <dbReference type="SAM" id="SignalP"/>
    </source>
</evidence>
<reference evidence="4" key="1">
    <citation type="submission" date="2025-08" db="UniProtKB">
        <authorList>
            <consortium name="RefSeq"/>
        </authorList>
    </citation>
    <scope>IDENTIFICATION</scope>
    <source>
        <tissue evidence="4">Fruit stalk</tissue>
    </source>
</reference>
<feature type="region of interest" description="Disordered" evidence="1">
    <location>
        <begin position="148"/>
        <end position="167"/>
    </location>
</feature>
<dbReference type="Proteomes" id="UP000515121">
    <property type="component" value="Unplaced"/>
</dbReference>
<dbReference type="FunFam" id="2.30.240.10:FF:000002">
    <property type="entry name" value="Uncharacterized protein At3g07460"/>
    <property type="match status" value="1"/>
</dbReference>
<dbReference type="AlphaFoldDB" id="A0A6P5WRY4"/>
<feature type="chain" id="PRO_5027952195" evidence="2">
    <location>
        <begin position="29"/>
        <end position="179"/>
    </location>
</feature>
<dbReference type="PANTHER" id="PTHR31676">
    <property type="entry name" value="T31J12.3 PROTEIN-RELATED"/>
    <property type="match status" value="1"/>
</dbReference>
<gene>
    <name evidence="4" type="primary">LOC111276827</name>
</gene>
<evidence type="ECO:0000256" key="1">
    <source>
        <dbReference type="SAM" id="MobiDB-lite"/>
    </source>
</evidence>
<dbReference type="OrthoDB" id="754232at2759"/>
<evidence type="ECO:0000313" key="3">
    <source>
        <dbReference type="Proteomes" id="UP000515121"/>
    </source>
</evidence>
<dbReference type="PANTHER" id="PTHR31676:SF115">
    <property type="entry name" value="DUF538 DOMAIN-CONTAINING PROTEIN"/>
    <property type="match status" value="1"/>
</dbReference>
<keyword evidence="2" id="KW-0732">Signal</keyword>
<dbReference type="KEGG" id="dzi:111276827"/>
<sequence>MGISIFSLFPTLSLILFLLSLNFPFTQSSPSSIYDHLERNGLPMGLLPKGITDFSIDPDTQRFQVNLTQPCNAKFENQLHYDFNISGFLSFGKILNLSGVSQQELFLWFPVNSIRVDDPSSGLINFDVGVVDKQFSLSLFESPRDCTAVDPSDSHSNSQKPSKSLGIGTVEEHMLRDVS</sequence>
<accession>A0A6P5WRY4</accession>
<proteinExistence type="predicted"/>
<dbReference type="Gene3D" id="2.30.240.10">
    <property type="entry name" value="At5g01610-like"/>
    <property type="match status" value="1"/>
</dbReference>
<dbReference type="GeneID" id="111276827"/>
<evidence type="ECO:0000313" key="4">
    <source>
        <dbReference type="RefSeq" id="XP_022718447.1"/>
    </source>
</evidence>
<feature type="signal peptide" evidence="2">
    <location>
        <begin position="1"/>
        <end position="28"/>
    </location>
</feature>
<keyword evidence="3" id="KW-1185">Reference proteome</keyword>
<dbReference type="Pfam" id="PF04398">
    <property type="entry name" value="DUF538"/>
    <property type="match status" value="1"/>
</dbReference>
<dbReference type="InterPro" id="IPR007493">
    <property type="entry name" value="DUF538"/>
</dbReference>
<protein>
    <submittedName>
        <fullName evidence="4">Uncharacterized protein LOC111276827 isoform X1</fullName>
    </submittedName>
</protein>